<sequence length="337" mass="38185">MERCPPEILLRIFSLVCNDGGRMGRSLSLVSRYIHDTSKAVRFQTVTCRNAAQIIAFAFILDQTLPRHRIVRHLFLSCCSRDSPHPGFARMNSQHMSHTPFSSPTASQPLISTMVMHPVEKVVTFDTLMSAYRHALSVIPRILSQAAQTLNSLSLHIDWPSSEIFFPSHLPVLVDLSINQPWARWHLRSKELSQLVSCPSLRRLALNGYAYIDDPAEIIDSIRTFAPSLTYLCLPREPAGLEPRLKELMDQPTPSEDVVFPRTLQLLLIHDPEFIGCEAVWLEDPRLVAVGRSWTFARGVGPLELQWEHQWFDGINGGQGFWRKPDGANKFSIQIAQ</sequence>
<proteinExistence type="predicted"/>
<protein>
    <recommendedName>
        <fullName evidence="3">F-box domain-containing protein</fullName>
    </recommendedName>
</protein>
<evidence type="ECO:0000313" key="2">
    <source>
        <dbReference type="Proteomes" id="UP000054166"/>
    </source>
</evidence>
<evidence type="ECO:0000313" key="1">
    <source>
        <dbReference type="EMBL" id="KIM80536.1"/>
    </source>
</evidence>
<dbReference type="InParanoid" id="A0A0C3FLW9"/>
<name>A0A0C3FLW9_PILCF</name>
<dbReference type="HOGENOM" id="CLU_041942_1_0_1"/>
<dbReference type="OrthoDB" id="2748701at2759"/>
<dbReference type="AlphaFoldDB" id="A0A0C3FLW9"/>
<accession>A0A0C3FLW9</accession>
<organism evidence="1 2">
    <name type="scientific">Piloderma croceum (strain F 1598)</name>
    <dbReference type="NCBI Taxonomy" id="765440"/>
    <lineage>
        <taxon>Eukaryota</taxon>
        <taxon>Fungi</taxon>
        <taxon>Dikarya</taxon>
        <taxon>Basidiomycota</taxon>
        <taxon>Agaricomycotina</taxon>
        <taxon>Agaricomycetes</taxon>
        <taxon>Agaricomycetidae</taxon>
        <taxon>Atheliales</taxon>
        <taxon>Atheliaceae</taxon>
        <taxon>Piloderma</taxon>
    </lineage>
</organism>
<reference evidence="1 2" key="1">
    <citation type="submission" date="2014-04" db="EMBL/GenBank/DDBJ databases">
        <authorList>
            <consortium name="DOE Joint Genome Institute"/>
            <person name="Kuo A."/>
            <person name="Tarkka M."/>
            <person name="Buscot F."/>
            <person name="Kohler A."/>
            <person name="Nagy L.G."/>
            <person name="Floudas D."/>
            <person name="Copeland A."/>
            <person name="Barry K.W."/>
            <person name="Cichocki N."/>
            <person name="Veneault-Fourrey C."/>
            <person name="LaButti K."/>
            <person name="Lindquist E.A."/>
            <person name="Lipzen A."/>
            <person name="Lundell T."/>
            <person name="Morin E."/>
            <person name="Murat C."/>
            <person name="Sun H."/>
            <person name="Tunlid A."/>
            <person name="Henrissat B."/>
            <person name="Grigoriev I.V."/>
            <person name="Hibbett D.S."/>
            <person name="Martin F."/>
            <person name="Nordberg H.P."/>
            <person name="Cantor M.N."/>
            <person name="Hua S.X."/>
        </authorList>
    </citation>
    <scope>NUCLEOTIDE SEQUENCE [LARGE SCALE GENOMIC DNA]</scope>
    <source>
        <strain evidence="1 2">F 1598</strain>
    </source>
</reference>
<dbReference type="Proteomes" id="UP000054166">
    <property type="component" value="Unassembled WGS sequence"/>
</dbReference>
<gene>
    <name evidence="1" type="ORF">PILCRDRAFT_822257</name>
</gene>
<reference evidence="2" key="2">
    <citation type="submission" date="2015-01" db="EMBL/GenBank/DDBJ databases">
        <title>Evolutionary Origins and Diversification of the Mycorrhizal Mutualists.</title>
        <authorList>
            <consortium name="DOE Joint Genome Institute"/>
            <consortium name="Mycorrhizal Genomics Consortium"/>
            <person name="Kohler A."/>
            <person name="Kuo A."/>
            <person name="Nagy L.G."/>
            <person name="Floudas D."/>
            <person name="Copeland A."/>
            <person name="Barry K.W."/>
            <person name="Cichocki N."/>
            <person name="Veneault-Fourrey C."/>
            <person name="LaButti K."/>
            <person name="Lindquist E.A."/>
            <person name="Lipzen A."/>
            <person name="Lundell T."/>
            <person name="Morin E."/>
            <person name="Murat C."/>
            <person name="Riley R."/>
            <person name="Ohm R."/>
            <person name="Sun H."/>
            <person name="Tunlid A."/>
            <person name="Henrissat B."/>
            <person name="Grigoriev I.V."/>
            <person name="Hibbett D.S."/>
            <person name="Martin F."/>
        </authorList>
    </citation>
    <scope>NUCLEOTIDE SEQUENCE [LARGE SCALE GENOMIC DNA]</scope>
    <source>
        <strain evidence="2">F 1598</strain>
    </source>
</reference>
<evidence type="ECO:0008006" key="3">
    <source>
        <dbReference type="Google" id="ProtNLM"/>
    </source>
</evidence>
<keyword evidence="2" id="KW-1185">Reference proteome</keyword>
<dbReference type="EMBL" id="KN833003">
    <property type="protein sequence ID" value="KIM80536.1"/>
    <property type="molecule type" value="Genomic_DNA"/>
</dbReference>